<evidence type="ECO:0000313" key="10">
    <source>
        <dbReference type="EMBL" id="PGH08812.1"/>
    </source>
</evidence>
<feature type="compositionally biased region" description="Basic and acidic residues" evidence="6">
    <location>
        <begin position="671"/>
        <end position="687"/>
    </location>
</feature>
<dbReference type="GO" id="GO:0022626">
    <property type="term" value="C:cytosolic ribosome"/>
    <property type="evidence" value="ECO:0007669"/>
    <property type="project" value="UniProtKB-ARBA"/>
</dbReference>
<evidence type="ECO:0000259" key="8">
    <source>
        <dbReference type="Pfam" id="PF24513"/>
    </source>
</evidence>
<evidence type="ECO:0000256" key="3">
    <source>
        <dbReference type="ARBA" id="ARBA00023274"/>
    </source>
</evidence>
<keyword evidence="2 5" id="KW-0689">Ribosomal protein</keyword>
<dbReference type="InterPro" id="IPR029064">
    <property type="entry name" value="Ribosomal_eL30-like_sf"/>
</dbReference>
<dbReference type="InterPro" id="IPR002110">
    <property type="entry name" value="Ankyrin_rpt"/>
</dbReference>
<feature type="compositionally biased region" description="Basic and acidic residues" evidence="6">
    <location>
        <begin position="150"/>
        <end position="176"/>
    </location>
</feature>
<evidence type="ECO:0000256" key="1">
    <source>
        <dbReference type="ARBA" id="ARBA00005824"/>
    </source>
</evidence>
<feature type="compositionally biased region" description="Basic and acidic residues" evidence="6">
    <location>
        <begin position="898"/>
        <end position="947"/>
    </location>
</feature>
<name>A0A2B7XJE9_POLH7</name>
<feature type="compositionally biased region" description="Polar residues" evidence="6">
    <location>
        <begin position="21"/>
        <end position="30"/>
    </location>
</feature>
<dbReference type="STRING" id="1447883.A0A2B7XJE9"/>
<feature type="compositionally biased region" description="Pro residues" evidence="6">
    <location>
        <begin position="487"/>
        <end position="501"/>
    </location>
</feature>
<accession>A0A2B7XJE9</accession>
<feature type="compositionally biased region" description="Basic and acidic residues" evidence="6">
    <location>
        <begin position="199"/>
        <end position="212"/>
    </location>
</feature>
<feature type="compositionally biased region" description="Basic and acidic residues" evidence="6">
    <location>
        <begin position="122"/>
        <end position="134"/>
    </location>
</feature>
<feature type="compositionally biased region" description="Basic and acidic residues" evidence="6">
    <location>
        <begin position="274"/>
        <end position="285"/>
    </location>
</feature>
<dbReference type="PROSITE" id="PS50088">
    <property type="entry name" value="ANK_REPEAT"/>
    <property type="match status" value="2"/>
</dbReference>
<dbReference type="PRINTS" id="PR00972">
    <property type="entry name" value="RIBSOMALS12E"/>
</dbReference>
<feature type="compositionally biased region" description="Basic and acidic residues" evidence="6">
    <location>
        <begin position="850"/>
        <end position="865"/>
    </location>
</feature>
<dbReference type="GO" id="GO:0003735">
    <property type="term" value="F:structural constituent of ribosome"/>
    <property type="evidence" value="ECO:0007669"/>
    <property type="project" value="InterPro"/>
</dbReference>
<feature type="compositionally biased region" description="Basic and acidic residues" evidence="6">
    <location>
        <begin position="956"/>
        <end position="1091"/>
    </location>
</feature>
<feature type="compositionally biased region" description="Polar residues" evidence="6">
    <location>
        <begin position="213"/>
        <end position="229"/>
    </location>
</feature>
<dbReference type="PANTHER" id="PTHR11843">
    <property type="entry name" value="40S RIBOSOMAL PROTEIN S12"/>
    <property type="match status" value="1"/>
</dbReference>
<dbReference type="FunFam" id="3.30.1330.30:FF:000005">
    <property type="entry name" value="40S ribosomal protein S12"/>
    <property type="match status" value="1"/>
</dbReference>
<evidence type="ECO:0000313" key="11">
    <source>
        <dbReference type="Proteomes" id="UP000224634"/>
    </source>
</evidence>
<feature type="domain" description="KRIT1 ARM-repeats" evidence="9">
    <location>
        <begin position="507"/>
        <end position="656"/>
    </location>
</feature>
<comment type="caution">
    <text evidence="10">The sequence shown here is derived from an EMBL/GenBank/DDBJ whole genome shotgun (WGS) entry which is preliminary data.</text>
</comment>
<feature type="compositionally biased region" description="Basic and acidic residues" evidence="6">
    <location>
        <begin position="699"/>
        <end position="708"/>
    </location>
</feature>
<protein>
    <recommendedName>
        <fullName evidence="5">40S ribosomal protein S12</fullName>
    </recommendedName>
</protein>
<dbReference type="GO" id="GO:0015935">
    <property type="term" value="C:small ribosomal subunit"/>
    <property type="evidence" value="ECO:0007669"/>
    <property type="project" value="UniProtKB-ARBA"/>
</dbReference>
<feature type="compositionally biased region" description="Basic and acidic residues" evidence="6">
    <location>
        <begin position="811"/>
        <end position="836"/>
    </location>
</feature>
<dbReference type="PROSITE" id="PS01189">
    <property type="entry name" value="RIBOSOMAL_S12E"/>
    <property type="match status" value="1"/>
</dbReference>
<reference evidence="10 11" key="1">
    <citation type="submission" date="2017-10" db="EMBL/GenBank/DDBJ databases">
        <title>Comparative genomics in systemic dimorphic fungi from Ajellomycetaceae.</title>
        <authorList>
            <person name="Munoz J.F."/>
            <person name="Mcewen J.G."/>
            <person name="Clay O.K."/>
            <person name="Cuomo C.A."/>
        </authorList>
    </citation>
    <scope>NUCLEOTIDE SEQUENCE [LARGE SCALE GENOMIC DNA]</scope>
    <source>
        <strain evidence="10 11">UAMH7299</strain>
    </source>
</reference>
<feature type="compositionally biased region" description="Basic and acidic residues" evidence="6">
    <location>
        <begin position="794"/>
        <end position="803"/>
    </location>
</feature>
<dbReference type="InterPro" id="IPR056485">
    <property type="entry name" value="ARM_KRIT1"/>
</dbReference>
<evidence type="ECO:0000256" key="2">
    <source>
        <dbReference type="ARBA" id="ARBA00022980"/>
    </source>
</evidence>
<evidence type="ECO:0000256" key="5">
    <source>
        <dbReference type="RuleBase" id="RU000670"/>
    </source>
</evidence>
<dbReference type="SMART" id="SM00248">
    <property type="entry name" value="ANK"/>
    <property type="match status" value="4"/>
</dbReference>
<feature type="compositionally biased region" description="Basic and acidic residues" evidence="6">
    <location>
        <begin position="741"/>
        <end position="757"/>
    </location>
</feature>
<dbReference type="Pfam" id="PF24521">
    <property type="entry name" value="Ank_KRIT1"/>
    <property type="match status" value="1"/>
</dbReference>
<evidence type="ECO:0000259" key="9">
    <source>
        <dbReference type="Pfam" id="PF24521"/>
    </source>
</evidence>
<proteinExistence type="inferred from homology"/>
<dbReference type="Pfam" id="PF24513">
    <property type="entry name" value="DUF7593"/>
    <property type="match status" value="1"/>
</dbReference>
<dbReference type="Pfam" id="PF12796">
    <property type="entry name" value="Ank_2"/>
    <property type="match status" value="1"/>
</dbReference>
<feature type="region of interest" description="Disordered" evidence="6">
    <location>
        <begin position="1282"/>
        <end position="1305"/>
    </location>
</feature>
<gene>
    <name evidence="10" type="ORF">AJ80_07771</name>
</gene>
<sequence>MNDAEAVLSSSPAASVDRIQPGTTDSQKASLNILPPPRVPSPLAQKEETQRKRNGVSDNDDAASARADSEAETIIQSGREELSPEKKRTYIQHKRGVSVERGGNKGVGTFVSDDVKPRKRQRIEEKLKGRDATDGHPSSGRSSRVSSPERTTRRDTTDDPRATVGKRDLSHARSEGLDSTVRSSKKRWSSEGIGAGDEGVSRHPRDKQHNEAPRNNNNHRVSEEPNNTSHTRRISKDRSISPHIRFHKRTTSVSSHARDDVRKKKKRTPLITTDFRRHSSEDRESVSSSASGSPLHSAPLRKAATSEFTPNSPLKPMFSKKRRDQNGRTRLARACAAQEIDVAKARHRERPEDLNVPDNAGNTPLQIASLEGCKEIVKFLINAGCEIDTKNIDKDTPLIDAVENGHLEVVKLLLDAGANPRIGNAEGDEPYELVPSDNDGYEEIRRIIAEAKSRSPRRRKSDDHGGRGTSSAREITSRGASAASPRESPPVIGPRSPPPATTAPRRRTVRSDPTRNDLLWTSATPENLREFAAKGDMAGVVSILNVVQKADTESMIAAAKGGHDEVLGILLGMGDPEPDPLPLQTGNHKPGYNTPMLAAIGRGNLEVIRLLLNQPLFDPTRRFHHGRTYYEISRERRGDSWGQEYDLLKEAYDNYAKSHRSRKPDSNSPRRPREQEKDSKRAIRRDSSSPATVHRKVVRSSDSHRQQDDTGSELGKDKKKRSAIAVVKEKASSIANKGKSLHRESSKVESEHSVAHMERKKLKSHALGKDKDSASSGRGEEPVKRRRLIAGRPPPDHVRRRESLLSSDSLSGRDEPPRTQAERTKREAKLGKENISLKRSRSSQSPPPSRSHDKQHKDGEGQEIQKKRRRLQSEDGTVPHSQEVSKKANDVSVSSKTPLDRRDSSSAKTDHDKPQTSDDHNETSMDSLPKPDHSASVVKEEQKKQDLEDINDIPVEDAHVSESESKEAREAEEKRMAIQAQREKEEREANEAREAEAKRVVELEQAAAREKAAEEERIRKEEEQRRIREEEEKKKQAAAEAEREKAEREAREAKEAEEAREAAAREKAAEEERKRKEAEQRRIRQAEEERQKRLEQERLRLARMRKEQEEQEQRRREALPNRLRAAAHLIGSNNPVAKTHRWLEKFMPVVTATTRQFDPTCNDEAAEDRWIPNYLVAPLLGSNDLQLSQYPSWEKRSATRTQRENLWRVTRRSLIQEGEMNPLTTTFEDINGWVRDTKPKFFAMEHVFWVRLSDFMELVPHIPHLHGLDIRLLKMHIDAEPSEETVGLQQPNGIPPESPSADSAARAGTLLQLSQPTTSPHFNKRDSHIHILLFEDNPTLEQARIANSQFKMSDGEETMSNPPVAADEVEVEVSADAADAGSMSVLDALKGVLKIALIHDGLARGLREAAKALDRRQAHMCVLNEGCEEEAYKKLVVALCSEHKIPLIKVPDGKMLGEWVGLCQLDREGNPRKVVNCSCVVLKDWGEESQERSILLNYFQTEQ</sequence>
<dbReference type="PROSITE" id="PS50297">
    <property type="entry name" value="ANK_REP_REGION"/>
    <property type="match status" value="2"/>
</dbReference>
<keyword evidence="11" id="KW-1185">Reference proteome</keyword>
<dbReference type="Gene3D" id="3.30.1330.30">
    <property type="match status" value="1"/>
</dbReference>
<feature type="compositionally biased region" description="Low complexity" evidence="6">
    <location>
        <begin position="286"/>
        <end position="300"/>
    </location>
</feature>
<dbReference type="SUPFAM" id="SSF55315">
    <property type="entry name" value="L30e-like"/>
    <property type="match status" value="1"/>
</dbReference>
<evidence type="ECO:0000256" key="6">
    <source>
        <dbReference type="SAM" id="MobiDB-lite"/>
    </source>
</evidence>
<dbReference type="Proteomes" id="UP000224634">
    <property type="component" value="Unassembled WGS sequence"/>
</dbReference>
<dbReference type="Gene3D" id="1.25.40.20">
    <property type="entry name" value="Ankyrin repeat-containing domain"/>
    <property type="match status" value="2"/>
</dbReference>
<feature type="region of interest" description="Disordered" evidence="6">
    <location>
        <begin position="656"/>
        <end position="1091"/>
    </location>
</feature>
<dbReference type="InterPro" id="IPR056015">
    <property type="entry name" value="DUF7593"/>
</dbReference>
<dbReference type="SUPFAM" id="SSF48403">
    <property type="entry name" value="Ankyrin repeat"/>
    <property type="match status" value="1"/>
</dbReference>
<feature type="domain" description="DUF7593" evidence="8">
    <location>
        <begin position="1115"/>
        <end position="1264"/>
    </location>
</feature>
<comment type="similarity">
    <text evidence="1 5">Belongs to the eukaryotic ribosomal protein eS12 family.</text>
</comment>
<evidence type="ECO:0000259" key="7">
    <source>
        <dbReference type="Pfam" id="PF01248"/>
    </source>
</evidence>
<dbReference type="InterPro" id="IPR047860">
    <property type="entry name" value="Ribosomal_eS12_CS"/>
</dbReference>
<evidence type="ECO:0000256" key="4">
    <source>
        <dbReference type="PROSITE-ProRule" id="PRU00023"/>
    </source>
</evidence>
<dbReference type="InterPro" id="IPR036770">
    <property type="entry name" value="Ankyrin_rpt-contain_sf"/>
</dbReference>
<feature type="compositionally biased region" description="Basic and acidic residues" evidence="6">
    <location>
        <begin position="767"/>
        <end position="783"/>
    </location>
</feature>
<feature type="compositionally biased region" description="Basic and acidic residues" evidence="6">
    <location>
        <begin position="78"/>
        <end position="88"/>
    </location>
</feature>
<organism evidence="10 11">
    <name type="scientific">Polytolypa hystricis (strain UAMH7299)</name>
    <dbReference type="NCBI Taxonomy" id="1447883"/>
    <lineage>
        <taxon>Eukaryota</taxon>
        <taxon>Fungi</taxon>
        <taxon>Dikarya</taxon>
        <taxon>Ascomycota</taxon>
        <taxon>Pezizomycotina</taxon>
        <taxon>Eurotiomycetes</taxon>
        <taxon>Eurotiomycetidae</taxon>
        <taxon>Onygenales</taxon>
        <taxon>Onygenales incertae sedis</taxon>
        <taxon>Polytolypa</taxon>
    </lineage>
</organism>
<feature type="region of interest" description="Disordered" evidence="6">
    <location>
        <begin position="449"/>
        <end position="521"/>
    </location>
</feature>
<dbReference type="EMBL" id="PDNA01000156">
    <property type="protein sequence ID" value="PGH08812.1"/>
    <property type="molecule type" value="Genomic_DNA"/>
</dbReference>
<dbReference type="InterPro" id="IPR000530">
    <property type="entry name" value="Ribosomal_eS12"/>
</dbReference>
<keyword evidence="3 5" id="KW-0687">Ribonucleoprotein</keyword>
<dbReference type="OrthoDB" id="194358at2759"/>
<keyword evidence="4" id="KW-0040">ANK repeat</keyword>
<feature type="domain" description="Ribosomal protein eL8/eL30/eS12/Gadd45" evidence="7">
    <location>
        <begin position="1387"/>
        <end position="1481"/>
    </location>
</feature>
<dbReference type="GO" id="GO:0006412">
    <property type="term" value="P:translation"/>
    <property type="evidence" value="ECO:0007669"/>
    <property type="project" value="InterPro"/>
</dbReference>
<feature type="region of interest" description="Disordered" evidence="6">
    <location>
        <begin position="1"/>
        <end position="331"/>
    </location>
</feature>
<feature type="repeat" description="ANK" evidence="4">
    <location>
        <begin position="393"/>
        <end position="425"/>
    </location>
</feature>
<dbReference type="Pfam" id="PF01248">
    <property type="entry name" value="Ribosomal_L7Ae"/>
    <property type="match status" value="1"/>
</dbReference>
<dbReference type="InterPro" id="IPR004038">
    <property type="entry name" value="Ribosomal_eL8/eL30/eS12/Gad45"/>
</dbReference>
<feature type="repeat" description="ANK" evidence="4">
    <location>
        <begin position="360"/>
        <end position="392"/>
    </location>
</feature>